<dbReference type="GO" id="GO:0016829">
    <property type="term" value="F:lyase activity"/>
    <property type="evidence" value="ECO:0007669"/>
    <property type="project" value="InterPro"/>
</dbReference>
<feature type="region of interest" description="Disordered" evidence="1">
    <location>
        <begin position="1"/>
        <end position="20"/>
    </location>
</feature>
<feature type="domain" description="dTDP-4-dehydro-6-deoxy-alpha-D-glucopyranose 2,3-dehydratase" evidence="2">
    <location>
        <begin position="241"/>
        <end position="445"/>
    </location>
</feature>
<gene>
    <name evidence="3" type="ORF">STRAU_3043</name>
</gene>
<proteinExistence type="predicted"/>
<dbReference type="Proteomes" id="UP000014629">
    <property type="component" value="Unassembled WGS sequence"/>
</dbReference>
<dbReference type="EMBL" id="AOPZ01000132">
    <property type="protein sequence ID" value="EPH43891.1"/>
    <property type="molecule type" value="Genomic_DNA"/>
</dbReference>
<accession>S3ZJX9</accession>
<reference evidence="3 4" key="1">
    <citation type="submission" date="2013-02" db="EMBL/GenBank/DDBJ databases">
        <title>Draft Genome Sequence of Streptomyces aurantiacus, Which Produces Setomimycin.</title>
        <authorList>
            <person name="Gruening B.A."/>
            <person name="Praeg A."/>
            <person name="Erxleben A."/>
            <person name="Guenther S."/>
            <person name="Mueller M."/>
        </authorList>
    </citation>
    <scope>NUCLEOTIDE SEQUENCE [LARGE SCALE GENOMIC DNA]</scope>
    <source>
        <strain evidence="3 4">JA 4570</strain>
    </source>
</reference>
<dbReference type="Gene3D" id="3.90.79.40">
    <property type="entry name" value="EvaA sugar 2,3-dehydratase subunit"/>
    <property type="match status" value="2"/>
</dbReference>
<dbReference type="RefSeq" id="WP_016641171.1">
    <property type="nucleotide sequence ID" value="NZ_AOPZ01000132.1"/>
</dbReference>
<evidence type="ECO:0000259" key="2">
    <source>
        <dbReference type="Pfam" id="PF03559"/>
    </source>
</evidence>
<keyword evidence="4" id="KW-1185">Reference proteome</keyword>
<dbReference type="InterPro" id="IPR005212">
    <property type="entry name" value="EvaA-like"/>
</dbReference>
<evidence type="ECO:0000256" key="1">
    <source>
        <dbReference type="SAM" id="MobiDB-lite"/>
    </source>
</evidence>
<evidence type="ECO:0000313" key="4">
    <source>
        <dbReference type="Proteomes" id="UP000014629"/>
    </source>
</evidence>
<organism evidence="3 4">
    <name type="scientific">Streptomyces aurantiacus JA 4570</name>
    <dbReference type="NCBI Taxonomy" id="1286094"/>
    <lineage>
        <taxon>Bacteria</taxon>
        <taxon>Bacillati</taxon>
        <taxon>Actinomycetota</taxon>
        <taxon>Actinomycetes</taxon>
        <taxon>Kitasatosporales</taxon>
        <taxon>Streptomycetaceae</taxon>
        <taxon>Streptomyces</taxon>
        <taxon>Streptomyces aurantiacus group</taxon>
    </lineage>
</organism>
<name>S3ZJX9_9ACTN</name>
<feature type="domain" description="dTDP-4-dehydro-6-deoxy-alpha-D-glucopyranose 2,3-dehydratase" evidence="2">
    <location>
        <begin position="23"/>
        <end position="226"/>
    </location>
</feature>
<dbReference type="AlphaFoldDB" id="S3ZJX9"/>
<protein>
    <recommendedName>
        <fullName evidence="2">dTDP-4-dehydro-6-deoxy-alpha-D-glucopyranose 2,3-dehydratase domain-containing protein</fullName>
    </recommendedName>
</protein>
<dbReference type="PATRIC" id="fig|1286094.4.peg.3010"/>
<dbReference type="Pfam" id="PF03559">
    <property type="entry name" value="Hexose_dehydrat"/>
    <property type="match status" value="2"/>
</dbReference>
<comment type="caution">
    <text evidence="3">The sequence shown here is derived from an EMBL/GenBank/DDBJ whole genome shotgun (WGS) entry which is preliminary data.</text>
</comment>
<evidence type="ECO:0000313" key="3">
    <source>
        <dbReference type="EMBL" id="EPH43891.1"/>
    </source>
</evidence>
<dbReference type="InterPro" id="IPR038153">
    <property type="entry name" value="EvaA-like_sf"/>
</dbReference>
<sequence>MNETEVSAPGVGEAEAAGAEPSVAWLRDVGRRSAMRVRRVPLAELDGWETDPDTGDIRHRSGRFFTVAGLSVEPQDGDARDTGPGWRQPIIDQPEVGVLGLLAKEFGGERHFLMQAKAEPGNHNEHQLSPTVQATRSNYTRVHRGRSVPYLGYFQDPRRHRVLADVRQSEQGAWFLRKRNRNMIVEVTDDVVLADGFRWTTRAELDRLLAAGDYVNMDARSVLSHLPPPGPPGTPRHSEGELLSWLTAHRCEEPLRVRRVPLRAVTGWVRTPEHIAHEQGRYFDVIGVHAESAHREVTSWQQPMLRPREGGVIAFLLRWFDGTPHVLTRVHREPGYADVAELGPTVQCTPGNYAHLPPSARPPLLAEVLAAPRSRILFDATLSEEGGRFYHARNRYLVVATDRDPESPTGDHRDLFRWVTPHQLAALLQHSHYVNVQARSLIACLHSLLSTPSAPSAPPGGFHGR</sequence>